<dbReference type="InterPro" id="IPR006311">
    <property type="entry name" value="TAT_signal"/>
</dbReference>
<gene>
    <name evidence="1" type="ORF">C7444_107171</name>
</gene>
<comment type="caution">
    <text evidence="1">The sequence shown here is derived from an EMBL/GenBank/DDBJ whole genome shotgun (WGS) entry which is preliminary data.</text>
</comment>
<accession>A0A318H1I9</accession>
<dbReference type="Proteomes" id="UP000247811">
    <property type="component" value="Unassembled WGS sequence"/>
</dbReference>
<dbReference type="RefSeq" id="WP_110400679.1">
    <property type="nucleotide sequence ID" value="NZ_QJJS01000007.1"/>
</dbReference>
<dbReference type="PROSITE" id="PS51318">
    <property type="entry name" value="TAT"/>
    <property type="match status" value="1"/>
</dbReference>
<keyword evidence="2" id="KW-1185">Reference proteome</keyword>
<dbReference type="PANTHER" id="PTHR35399">
    <property type="entry name" value="SLR8030 PROTEIN"/>
    <property type="match status" value="1"/>
</dbReference>
<dbReference type="AlphaFoldDB" id="A0A318H1I9"/>
<reference evidence="1 2" key="1">
    <citation type="submission" date="2018-05" db="EMBL/GenBank/DDBJ databases">
        <title>Genomic Encyclopedia of Type Strains, Phase IV (KMG-IV): sequencing the most valuable type-strain genomes for metagenomic binning, comparative biology and taxonomic classification.</title>
        <authorList>
            <person name="Goeker M."/>
        </authorList>
    </citation>
    <scope>NUCLEOTIDE SEQUENCE [LARGE SCALE GENOMIC DNA]</scope>
    <source>
        <strain evidence="1 2">DSM 566</strain>
    </source>
</reference>
<protein>
    <recommendedName>
        <fullName evidence="3">Phosphatase</fullName>
    </recommendedName>
</protein>
<evidence type="ECO:0000313" key="2">
    <source>
        <dbReference type="Proteomes" id="UP000247811"/>
    </source>
</evidence>
<proteinExistence type="predicted"/>
<sequence length="735" mass="77148">MNKPVDQSLLAFREEDHSNTSDNPTFESVLNARLSRRGVLRGSVGTAATAVMGSLSLSACGGGDDDTPAAGSTGAITSLGFTAVAKTLADTITVPAGYTATVLYRTGDPIASGIAAAKNDGTDGDFDKRSGDCHDGIEYFGLNAAGTGPDASNSERGLLGMNHEYQNNLFLHANGPTANPRPAAEVDKEVAVHGLSIVEVKRSGGVISYVQDSSFNRRITAATTMVLSGAAAGDALMKTKYSIDGSTTRGTQNNCGTGTTPWGTLITCEENWIGYFTRSSTDDTTRGGSTARSVVSLKRYGLAAGAASRYGWETGGSADLYARWNASQIGTSTDGTDDYRNITNNFGWNVEIDPYNRSAAIRKRTSMGRFAHEAAAYLTPVAGKPLAFYMGDDSRGEYIYKFVSTANWAAADATPADRIATGDKYLDSGKLYVAKFNADGTGQWLLLDIGVAAIAGYATYTFANQADVLINARLAADAVGATKMDRPEWSTVNPATDDIYFTLTNNTNRVLTGTAYPLVDAANPRAYNDTKGTATAQKGNVNGHIIRISETGRDPAATAFSWDVYLFGAESTAAEAINLSGLTADQDFSSPDGMRFANSTGLAWIETDDGAYTDVTNCMLLAAVAGTRGDGGKVTVNNTRDTVTLAVDTYMGKKPTATTLKRFLVGPAQAEVTGICETPDGKAIFINIQHPGEDTTAATLATPSAYGSHWPDGGTARPRSATVVITKNDGGRIGS</sequence>
<evidence type="ECO:0008006" key="3">
    <source>
        <dbReference type="Google" id="ProtNLM"/>
    </source>
</evidence>
<name>A0A318H1I9_9BURK</name>
<evidence type="ECO:0000313" key="1">
    <source>
        <dbReference type="EMBL" id="PXW96265.1"/>
    </source>
</evidence>
<dbReference type="Pfam" id="PF05787">
    <property type="entry name" value="PhoX"/>
    <property type="match status" value="1"/>
</dbReference>
<organism evidence="1 2">
    <name type="scientific">Sphaerotilus hippei</name>
    <dbReference type="NCBI Taxonomy" id="744406"/>
    <lineage>
        <taxon>Bacteria</taxon>
        <taxon>Pseudomonadati</taxon>
        <taxon>Pseudomonadota</taxon>
        <taxon>Betaproteobacteria</taxon>
        <taxon>Burkholderiales</taxon>
        <taxon>Sphaerotilaceae</taxon>
        <taxon>Sphaerotilus</taxon>
    </lineage>
</organism>
<dbReference type="EMBL" id="QJJS01000007">
    <property type="protein sequence ID" value="PXW96265.1"/>
    <property type="molecule type" value="Genomic_DNA"/>
</dbReference>
<dbReference type="OrthoDB" id="9801383at2"/>
<dbReference type="InterPro" id="IPR008557">
    <property type="entry name" value="PhoX"/>
</dbReference>
<dbReference type="PANTHER" id="PTHR35399:SF2">
    <property type="entry name" value="DUF839 DOMAIN-CONTAINING PROTEIN"/>
    <property type="match status" value="1"/>
</dbReference>